<dbReference type="SUPFAM" id="SSF140860">
    <property type="entry name" value="Pseudo ankyrin repeat-like"/>
    <property type="match status" value="1"/>
</dbReference>
<dbReference type="InterPro" id="IPR052050">
    <property type="entry name" value="SecEffector_AnkRepeat"/>
</dbReference>
<dbReference type="SUPFAM" id="SSF48403">
    <property type="entry name" value="Ankyrin repeat"/>
    <property type="match status" value="1"/>
</dbReference>
<evidence type="ECO:0000313" key="2">
    <source>
        <dbReference type="EMBL" id="KAE9040131.1"/>
    </source>
</evidence>
<dbReference type="PANTHER" id="PTHR46586">
    <property type="entry name" value="ANKYRIN REPEAT-CONTAINING PROTEIN"/>
    <property type="match status" value="1"/>
</dbReference>
<evidence type="ECO:0000313" key="5">
    <source>
        <dbReference type="Proteomes" id="UP000435112"/>
    </source>
</evidence>
<dbReference type="EMBL" id="QXFV01000136">
    <property type="protein sequence ID" value="KAE9049109.1"/>
    <property type="molecule type" value="Genomic_DNA"/>
</dbReference>
<dbReference type="InterPro" id="IPR036770">
    <property type="entry name" value="Ankyrin_rpt-contain_sf"/>
</dbReference>
<evidence type="ECO:0000313" key="3">
    <source>
        <dbReference type="EMBL" id="KAE9049109.1"/>
    </source>
</evidence>
<organism evidence="2 5">
    <name type="scientific">Phytophthora rubi</name>
    <dbReference type="NCBI Taxonomy" id="129364"/>
    <lineage>
        <taxon>Eukaryota</taxon>
        <taxon>Sar</taxon>
        <taxon>Stramenopiles</taxon>
        <taxon>Oomycota</taxon>
        <taxon>Peronosporomycetes</taxon>
        <taxon>Peronosporales</taxon>
        <taxon>Peronosporaceae</taxon>
        <taxon>Phytophthora</taxon>
    </lineage>
</organism>
<name>A0A6A3NDP3_9STRA</name>
<dbReference type="Proteomes" id="UP000435112">
    <property type="component" value="Unassembled WGS sequence"/>
</dbReference>
<evidence type="ECO:0000256" key="1">
    <source>
        <dbReference type="SAM" id="MobiDB-lite"/>
    </source>
</evidence>
<protein>
    <submittedName>
        <fullName evidence="2">Uncharacterized protein</fullName>
    </submittedName>
</protein>
<dbReference type="PANTHER" id="PTHR46586:SF3">
    <property type="entry name" value="ANKYRIN REPEAT-CONTAINING PROTEIN"/>
    <property type="match status" value="1"/>
</dbReference>
<dbReference type="Pfam" id="PF13637">
    <property type="entry name" value="Ank_4"/>
    <property type="match status" value="3"/>
</dbReference>
<gene>
    <name evidence="3" type="ORF">PR001_g3568</name>
    <name evidence="2" type="ORF">PR002_g5115</name>
</gene>
<comment type="caution">
    <text evidence="2">The sequence shown here is derived from an EMBL/GenBank/DDBJ whole genome shotgun (WGS) entry which is preliminary data.</text>
</comment>
<dbReference type="Gene3D" id="1.25.40.20">
    <property type="entry name" value="Ankyrin repeat-containing domain"/>
    <property type="match status" value="2"/>
</dbReference>
<dbReference type="EMBL" id="QXFU01000213">
    <property type="protein sequence ID" value="KAE9040131.1"/>
    <property type="molecule type" value="Genomic_DNA"/>
</dbReference>
<reference evidence="4 5" key="1">
    <citation type="submission" date="2018-09" db="EMBL/GenBank/DDBJ databases">
        <title>Genomic investigation of the strawberry pathogen Phytophthora fragariae indicates pathogenicity is determined by transcriptional variation in three key races.</title>
        <authorList>
            <person name="Adams T.M."/>
            <person name="Armitage A.D."/>
            <person name="Sobczyk M.K."/>
            <person name="Bates H.J."/>
            <person name="Dunwell J.M."/>
            <person name="Nellist C.F."/>
            <person name="Harrison R.J."/>
        </authorList>
    </citation>
    <scope>NUCLEOTIDE SEQUENCE [LARGE SCALE GENOMIC DNA]</scope>
    <source>
        <strain evidence="3 4">SCRP249</strain>
        <strain evidence="2 5">SCRP324</strain>
    </source>
</reference>
<feature type="region of interest" description="Disordered" evidence="1">
    <location>
        <begin position="517"/>
        <end position="536"/>
    </location>
</feature>
<evidence type="ECO:0000313" key="4">
    <source>
        <dbReference type="Proteomes" id="UP000429607"/>
    </source>
</evidence>
<dbReference type="Proteomes" id="UP000429607">
    <property type="component" value="Unassembled WGS sequence"/>
</dbReference>
<sequence length="536" mass="61807">MSEAIENGHLAIAQWLYTASSEECSTQAMNKAAKNGHLEVLQWLDASHLFKCTKVAMEGAAENGHLEVVEWLHQFHHECCSSLALGRAAKTGNLALVEWLYENIHIKCYQTDSFVCMDTKTVAGRGYLNVLKWTYEHFSHALSSDEMDAAASNGHMDVMTWLHDNRSEACTDLALYIAAGNGDLEVLKWLHTHYPNVFESSLSEIINRAAENGHLDVVRWLHENRPELWTIDTMDNAATRGHLAIFLYLLEHHPEGLHVNRWYDTQDIEVMCCFASNGRGNRRVTSDQLKMLQNVFERRPDFLRRCFQYLAVVAWTRGNTAILDWVSQFGIKLHSTEPIRKAVSRGDVKMLQWFFDNGFEVTDPYLLKVAVDGGQLEVVCWLWEHGYTVDSLDLVKIAGKYVMVTMMRWLVEHGPPLDLSTAKTLVLKNRHIEIAWWVAENDRRHLVLEALQKNDRSVVWWILAHTQFRDESARRSIRDAIQHSPKAIQQWFEDNMSQVEACYWWFMTSIQRRKEESGETGLPSSKRRRCDEGFAV</sequence>
<proteinExistence type="predicted"/>
<dbReference type="InterPro" id="IPR002110">
    <property type="entry name" value="Ankyrin_rpt"/>
</dbReference>
<dbReference type="AlphaFoldDB" id="A0A6A3NDP3"/>
<accession>A0A6A3NDP3</accession>
<dbReference type="OrthoDB" id="88476at2759"/>